<dbReference type="EMBL" id="PGXC01000005">
    <property type="protein sequence ID" value="PKK90614.1"/>
    <property type="molecule type" value="Genomic_DNA"/>
</dbReference>
<protein>
    <submittedName>
        <fullName evidence="1">Uncharacterized protein</fullName>
    </submittedName>
</protein>
<organism evidence="1 2">
    <name type="scientific">Candidatus Wallbacteria bacterium HGW-Wallbacteria-1</name>
    <dbReference type="NCBI Taxonomy" id="2013854"/>
    <lineage>
        <taxon>Bacteria</taxon>
        <taxon>Candidatus Walliibacteriota</taxon>
    </lineage>
</organism>
<proteinExistence type="predicted"/>
<accession>A0A2N1PQK9</accession>
<evidence type="ECO:0000313" key="1">
    <source>
        <dbReference type="EMBL" id="PKK90614.1"/>
    </source>
</evidence>
<reference evidence="1 2" key="1">
    <citation type="journal article" date="2017" name="ISME J.">
        <title>Potential for microbial H2 and metal transformations associated with novel bacteria and archaea in deep terrestrial subsurface sediments.</title>
        <authorList>
            <person name="Hernsdorf A.W."/>
            <person name="Amano Y."/>
            <person name="Miyakawa K."/>
            <person name="Ise K."/>
            <person name="Suzuki Y."/>
            <person name="Anantharaman K."/>
            <person name="Probst A."/>
            <person name="Burstein D."/>
            <person name="Thomas B.C."/>
            <person name="Banfield J.F."/>
        </authorList>
    </citation>
    <scope>NUCLEOTIDE SEQUENCE [LARGE SCALE GENOMIC DNA]</scope>
    <source>
        <strain evidence="1">HGW-Wallbacteria-1</strain>
    </source>
</reference>
<evidence type="ECO:0000313" key="2">
    <source>
        <dbReference type="Proteomes" id="UP000233256"/>
    </source>
</evidence>
<name>A0A2N1PQK9_9BACT</name>
<dbReference type="AlphaFoldDB" id="A0A2N1PQK9"/>
<comment type="caution">
    <text evidence="1">The sequence shown here is derived from an EMBL/GenBank/DDBJ whole genome shotgun (WGS) entry which is preliminary data.</text>
</comment>
<sequence>MLEDQKHFINMNEVYMENEKKPIKLRYTPPELTIYGKLQSVARSSPLTENTTNVADCTLANCFPDPPPPIKG</sequence>
<gene>
    <name evidence="1" type="ORF">CVV64_09665</name>
</gene>
<dbReference type="Proteomes" id="UP000233256">
    <property type="component" value="Unassembled WGS sequence"/>
</dbReference>